<protein>
    <recommendedName>
        <fullName evidence="2">Mandelate racemase/muconate lactonizing enzyme C-terminal domain-containing protein</fullName>
    </recommendedName>
</protein>
<keyword evidence="1" id="KW-0456">Lyase</keyword>
<comment type="caution">
    <text evidence="3">The sequence shown here is derived from an EMBL/GenBank/DDBJ whole genome shotgun (WGS) entry which is preliminary data.</text>
</comment>
<dbReference type="SUPFAM" id="SSF54826">
    <property type="entry name" value="Enolase N-terminal domain-like"/>
    <property type="match status" value="1"/>
</dbReference>
<accession>A0A2A3JY66</accession>
<dbReference type="Gene3D" id="3.30.390.10">
    <property type="entry name" value="Enolase-like, N-terminal domain"/>
    <property type="match status" value="1"/>
</dbReference>
<dbReference type="PANTHER" id="PTHR48080">
    <property type="entry name" value="D-GALACTONATE DEHYDRATASE-RELATED"/>
    <property type="match status" value="1"/>
</dbReference>
<evidence type="ECO:0000259" key="2">
    <source>
        <dbReference type="SMART" id="SM00922"/>
    </source>
</evidence>
<dbReference type="InterPro" id="IPR013341">
    <property type="entry name" value="Mandelate_racemase_N_dom"/>
</dbReference>
<evidence type="ECO:0000256" key="1">
    <source>
        <dbReference type="ARBA" id="ARBA00023239"/>
    </source>
</evidence>
<feature type="domain" description="Mandelate racemase/muconate lactonizing enzyme C-terminal" evidence="2">
    <location>
        <begin position="179"/>
        <end position="286"/>
    </location>
</feature>
<dbReference type="GO" id="GO:0016829">
    <property type="term" value="F:lyase activity"/>
    <property type="evidence" value="ECO:0007669"/>
    <property type="project" value="UniProtKB-KW"/>
</dbReference>
<evidence type="ECO:0000313" key="3">
    <source>
        <dbReference type="EMBL" id="PBD20072.1"/>
    </source>
</evidence>
<dbReference type="SFLD" id="SFLDS00001">
    <property type="entry name" value="Enolase"/>
    <property type="match status" value="1"/>
</dbReference>
<dbReference type="PANTHER" id="PTHR48080:SF2">
    <property type="entry name" value="D-GALACTONATE DEHYDRATASE"/>
    <property type="match status" value="1"/>
</dbReference>
<reference evidence="3" key="1">
    <citation type="submission" date="2017-09" db="EMBL/GenBank/DDBJ databases">
        <title>Yangia sp. SAOS 153D whole genome sequencing.</title>
        <authorList>
            <person name="Verma A."/>
            <person name="Krishnamurthi S."/>
        </authorList>
    </citation>
    <scope>NUCLEOTIDE SEQUENCE [LARGE SCALE GENOMIC DNA]</scope>
    <source>
        <strain evidence="3">SAOS 153D</strain>
    </source>
</reference>
<dbReference type="AlphaFoldDB" id="A0A2A3JY66"/>
<dbReference type="OrthoDB" id="9802699at2"/>
<dbReference type="CDD" id="cd03316">
    <property type="entry name" value="MR_like"/>
    <property type="match status" value="1"/>
</dbReference>
<dbReference type="EMBL" id="NTHN01000076">
    <property type="protein sequence ID" value="PBD20072.1"/>
    <property type="molecule type" value="Genomic_DNA"/>
</dbReference>
<name>A0A2A3JY66_9RHOB</name>
<dbReference type="Gene3D" id="3.20.20.120">
    <property type="entry name" value="Enolase-like C-terminal domain"/>
    <property type="match status" value="1"/>
</dbReference>
<dbReference type="Pfam" id="PF13378">
    <property type="entry name" value="MR_MLE_C"/>
    <property type="match status" value="1"/>
</dbReference>
<proteinExistence type="predicted"/>
<dbReference type="SUPFAM" id="SSF51604">
    <property type="entry name" value="Enolase C-terminal domain-like"/>
    <property type="match status" value="1"/>
</dbReference>
<gene>
    <name evidence="3" type="ORF">CLG85_05830</name>
</gene>
<dbReference type="SFLD" id="SFLDG00179">
    <property type="entry name" value="mandelate_racemase"/>
    <property type="match status" value="1"/>
</dbReference>
<dbReference type="InterPro" id="IPR036849">
    <property type="entry name" value="Enolase-like_C_sf"/>
</dbReference>
<dbReference type="InterPro" id="IPR034593">
    <property type="entry name" value="DgoD-like"/>
</dbReference>
<dbReference type="InterPro" id="IPR013342">
    <property type="entry name" value="Mandelate_racemase_C"/>
</dbReference>
<dbReference type="SMART" id="SM00922">
    <property type="entry name" value="MR_MLE"/>
    <property type="match status" value="1"/>
</dbReference>
<organism evidence="3">
    <name type="scientific">Alloyangia mangrovi</name>
    <dbReference type="NCBI Taxonomy" id="1779329"/>
    <lineage>
        <taxon>Bacteria</taxon>
        <taxon>Pseudomonadati</taxon>
        <taxon>Pseudomonadota</taxon>
        <taxon>Alphaproteobacteria</taxon>
        <taxon>Rhodobacterales</taxon>
        <taxon>Roseobacteraceae</taxon>
        <taxon>Alloyangia</taxon>
    </lineage>
</organism>
<dbReference type="Pfam" id="PF02746">
    <property type="entry name" value="MR_MLE_N"/>
    <property type="match status" value="1"/>
</dbReference>
<sequence>MSRRQLTHEEERMRIIGLETVQLEDFGNLVWVRVHTDEGLIGLGETFRNPEAVCAYIHETCAPRLIGEDPRARTRLAQALRFDVGNRFQGFPTRSIEIRGNSAVDIALWDLCGKIFDQSITTMLGGTVHESFRLYNTCANSNYNNKVRTGYDSQIYSRKTQAPQEITRHEDLLMQVYEPARLARELLDEGITAMKIWPFDVPARESGGRWITAEQMKEGLWVLEQIRDEVGDAMDILMEYHGLWTLPPALEIARATEEFGIFWQEDAVKLDNFDDLQRYAEVSRTRIAGSENLGTLPWYREMFARGTIDVANFDVAWTGGLTEAQRTSHMALAHDRTIAPHDCTGPVTLLANLQLMAAMPNALIAETVRSHLEGFYKEVMTDVPRVENGRIFPTSGPGLGAALNSDVMSRPDLRRRISGRACD</sequence>
<dbReference type="InterPro" id="IPR029065">
    <property type="entry name" value="Enolase_C-like"/>
</dbReference>
<dbReference type="InterPro" id="IPR029017">
    <property type="entry name" value="Enolase-like_N"/>
</dbReference>